<organism evidence="1 2">
    <name type="scientific">Penicillium subrubescens</name>
    <dbReference type="NCBI Taxonomy" id="1316194"/>
    <lineage>
        <taxon>Eukaryota</taxon>
        <taxon>Fungi</taxon>
        <taxon>Dikarya</taxon>
        <taxon>Ascomycota</taxon>
        <taxon>Pezizomycotina</taxon>
        <taxon>Eurotiomycetes</taxon>
        <taxon>Eurotiomycetidae</taxon>
        <taxon>Eurotiales</taxon>
        <taxon>Aspergillaceae</taxon>
        <taxon>Penicillium</taxon>
    </lineage>
</organism>
<comment type="caution">
    <text evidence="1">The sequence shown here is derived from an EMBL/GenBank/DDBJ whole genome shotgun (WGS) entry which is preliminary data.</text>
</comment>
<keyword evidence="2" id="KW-1185">Reference proteome</keyword>
<dbReference type="EMBL" id="MNBE01000273">
    <property type="protein sequence ID" value="OKP11768.1"/>
    <property type="molecule type" value="Genomic_DNA"/>
</dbReference>
<accession>A0A1Q5UH00</accession>
<proteinExistence type="predicted"/>
<protein>
    <submittedName>
        <fullName evidence="1">Uncharacterized protein</fullName>
    </submittedName>
</protein>
<dbReference type="Proteomes" id="UP000186955">
    <property type="component" value="Unassembled WGS sequence"/>
</dbReference>
<evidence type="ECO:0000313" key="1">
    <source>
        <dbReference type="EMBL" id="OKP11768.1"/>
    </source>
</evidence>
<evidence type="ECO:0000313" key="2">
    <source>
        <dbReference type="Proteomes" id="UP000186955"/>
    </source>
</evidence>
<gene>
    <name evidence="1" type="ORF">PENSUB_2634</name>
</gene>
<reference evidence="1 2" key="1">
    <citation type="submission" date="2016-10" db="EMBL/GenBank/DDBJ databases">
        <title>Genome sequence of the ascomycete fungus Penicillium subrubescens.</title>
        <authorList>
            <person name="De Vries R.P."/>
            <person name="Peng M."/>
            <person name="Dilokpimol A."/>
            <person name="Hilden K."/>
            <person name="Makela M.R."/>
            <person name="Grigoriev I."/>
            <person name="Riley R."/>
            <person name="Granchi Z."/>
        </authorList>
    </citation>
    <scope>NUCLEOTIDE SEQUENCE [LARGE SCALE GENOMIC DNA]</scope>
    <source>
        <strain evidence="1 2">CBS 132785</strain>
    </source>
</reference>
<dbReference type="AlphaFoldDB" id="A0A1Q5UH00"/>
<name>A0A1Q5UH00_9EURO</name>
<sequence length="139" mass="15334">MGPLHVPLDPPGLWVLWSTPSSIIVLTKQLLRTKYGQKISWVLCKAVALAEVTLRIFVSSSSASHSSNAAGSQLVPHEKLHLSTLQVPTGGLVSIPETRILDWNEQARLRNFLFGTRQPRNRFVTRNGGPAVHSQDGYK</sequence>